<dbReference type="EMBL" id="CP026377">
    <property type="protein sequence ID" value="AUX93882.1"/>
    <property type="molecule type" value="Genomic_DNA"/>
</dbReference>
<protein>
    <submittedName>
        <fullName evidence="1">Uncharacterized protein</fullName>
    </submittedName>
</protein>
<gene>
    <name evidence="1" type="ORF">C2E15_12865</name>
</gene>
<keyword evidence="2" id="KW-1185">Reference proteome</keyword>
<dbReference type="KEGG" id="pgz:C2E15_12865"/>
<name>A0A2L0IHJ1_9GAMM</name>
<sequence>MTGDMSASSFNSTYLVTVDANAGVLFENTSVYFGANLRLAPANWSSIERVNDRFLKFILAPFGYEYEGKGISYATTYSTQAINGGDGRVQLTPAVGWKIIGVEAWVIIGTQGQATSAAPVGIVSFSDTVVNLQTPVNTANTFSINYKLRLKVSK</sequence>
<organism evidence="1 2">
    <name type="scientific">Mixta gaviniae</name>
    <dbReference type="NCBI Taxonomy" id="665914"/>
    <lineage>
        <taxon>Bacteria</taxon>
        <taxon>Pseudomonadati</taxon>
        <taxon>Pseudomonadota</taxon>
        <taxon>Gammaproteobacteria</taxon>
        <taxon>Enterobacterales</taxon>
        <taxon>Erwiniaceae</taxon>
        <taxon>Mixta</taxon>
    </lineage>
</organism>
<dbReference type="AlphaFoldDB" id="A0A2L0IHJ1"/>
<accession>A0A2L0IHJ1</accession>
<reference evidence="1 2" key="1">
    <citation type="submission" date="2018-01" db="EMBL/GenBank/DDBJ databases">
        <title>Complete and assembled Genome of Pantoea gaviniae DSM22758T.</title>
        <authorList>
            <person name="Stevens M.J.A."/>
            <person name="Zurfluh K."/>
            <person name="Stephan R."/>
        </authorList>
    </citation>
    <scope>NUCLEOTIDE SEQUENCE [LARGE SCALE GENOMIC DNA]</scope>
    <source>
        <strain evidence="1 2">DSM 22758</strain>
    </source>
</reference>
<dbReference type="Proteomes" id="UP000238365">
    <property type="component" value="Chromosome"/>
</dbReference>
<dbReference type="RefSeq" id="WP_104957719.1">
    <property type="nucleotide sequence ID" value="NZ_CP026377.1"/>
</dbReference>
<proteinExistence type="predicted"/>
<evidence type="ECO:0000313" key="2">
    <source>
        <dbReference type="Proteomes" id="UP000238365"/>
    </source>
</evidence>
<evidence type="ECO:0000313" key="1">
    <source>
        <dbReference type="EMBL" id="AUX93882.1"/>
    </source>
</evidence>